<dbReference type="SUPFAM" id="SSF48371">
    <property type="entry name" value="ARM repeat"/>
    <property type="match status" value="1"/>
</dbReference>
<dbReference type="InterPro" id="IPR013180">
    <property type="entry name" value="CTNNBL1_N"/>
</dbReference>
<dbReference type="InterPro" id="IPR011989">
    <property type="entry name" value="ARM-like"/>
</dbReference>
<feature type="compositionally biased region" description="Acidic residues" evidence="6">
    <location>
        <begin position="592"/>
        <end position="609"/>
    </location>
</feature>
<comment type="subcellular location">
    <subcellularLocation>
        <location evidence="1">Nucleus</location>
    </subcellularLocation>
</comment>
<evidence type="ECO:0000259" key="7">
    <source>
        <dbReference type="SMART" id="SM01156"/>
    </source>
</evidence>
<evidence type="ECO:0000256" key="1">
    <source>
        <dbReference type="ARBA" id="ARBA00004123"/>
    </source>
</evidence>
<dbReference type="InterPro" id="IPR039678">
    <property type="entry name" value="CTNNBL1"/>
</dbReference>
<dbReference type="Gene3D" id="1.25.10.10">
    <property type="entry name" value="Leucine-rich Repeat Variant"/>
    <property type="match status" value="1"/>
</dbReference>
<gene>
    <name evidence="8" type="ORF">PM001_LOCUS22140</name>
</gene>
<dbReference type="Proteomes" id="UP001162060">
    <property type="component" value="Unassembled WGS sequence"/>
</dbReference>
<dbReference type="GO" id="GO:0005681">
    <property type="term" value="C:spliceosomal complex"/>
    <property type="evidence" value="ECO:0007669"/>
    <property type="project" value="TreeGrafter"/>
</dbReference>
<organism evidence="8 9">
    <name type="scientific">Peronospora matthiolae</name>
    <dbReference type="NCBI Taxonomy" id="2874970"/>
    <lineage>
        <taxon>Eukaryota</taxon>
        <taxon>Sar</taxon>
        <taxon>Stramenopiles</taxon>
        <taxon>Oomycota</taxon>
        <taxon>Peronosporomycetes</taxon>
        <taxon>Peronosporales</taxon>
        <taxon>Peronosporaceae</taxon>
        <taxon>Peronospora</taxon>
    </lineage>
</organism>
<comment type="caution">
    <text evidence="8">The sequence shown here is derived from an EMBL/GenBank/DDBJ whole genome shotgun (WGS) entry which is preliminary data.</text>
</comment>
<dbReference type="InterPro" id="IPR016024">
    <property type="entry name" value="ARM-type_fold"/>
</dbReference>
<evidence type="ECO:0000256" key="6">
    <source>
        <dbReference type="SAM" id="MobiDB-lite"/>
    </source>
</evidence>
<feature type="region of interest" description="Disordered" evidence="6">
    <location>
        <begin position="556"/>
        <end position="618"/>
    </location>
</feature>
<evidence type="ECO:0000256" key="4">
    <source>
        <dbReference type="ARBA" id="ARBA00023054"/>
    </source>
</evidence>
<evidence type="ECO:0000313" key="8">
    <source>
        <dbReference type="EMBL" id="CAK7936990.1"/>
    </source>
</evidence>
<dbReference type="AlphaFoldDB" id="A0AAV1UUC7"/>
<feature type="domain" description="Beta-catenin-like protein 1 N-terminal" evidence="7">
    <location>
        <begin position="35"/>
        <end position="142"/>
    </location>
</feature>
<keyword evidence="5" id="KW-0539">Nucleus</keyword>
<evidence type="ECO:0000256" key="5">
    <source>
        <dbReference type="ARBA" id="ARBA00023242"/>
    </source>
</evidence>
<keyword evidence="3" id="KW-0677">Repeat</keyword>
<dbReference type="PANTHER" id="PTHR14978">
    <property type="entry name" value="BETA-CATENIN-LIKE PROTEIN 1 NUCLEAR ASSOCIATED PROTEIN"/>
    <property type="match status" value="1"/>
</dbReference>
<dbReference type="SMART" id="SM01156">
    <property type="entry name" value="DUF1716"/>
    <property type="match status" value="1"/>
</dbReference>
<evidence type="ECO:0000313" key="9">
    <source>
        <dbReference type="Proteomes" id="UP001162060"/>
    </source>
</evidence>
<keyword evidence="4" id="KW-0175">Coiled coil</keyword>
<evidence type="ECO:0000256" key="2">
    <source>
        <dbReference type="ARBA" id="ARBA00022553"/>
    </source>
</evidence>
<accession>A0AAV1UUC7</accession>
<dbReference type="EMBL" id="CAKLBY020000226">
    <property type="protein sequence ID" value="CAK7936990.1"/>
    <property type="molecule type" value="Genomic_DNA"/>
</dbReference>
<sequence>MESHFERVLAAPVAAKRPAASTLAPLAAKQPRVSPRAIAAQISAVVDGAEEQEGDTLDARSLKSMANSLLKQVQRNALDREKHADEPLKFLESELALDLQLKRWQQVAAKPELFGVMMELQVPRVLLGLFGHENADIQLAVLSLLAELTEVDDAVESLGSARELAHHLVDEKLLPLLINNLFRLAAAADDVEKDGQKAEEETLGMYHSLQILENLIDLEPHVCVEVAVKTEVLPFLLQQVVPTREFSENKLYASEILSILLQSGAEPRAEFAAWSRKERRKEETETDKNRQNRSVNLVDDLLQAISPYRKKNPASDEEEEMVGNLVNALCSALLVSEAQTQFRHLEGLELLLRCMKDRRQFVFGSALRGLDHALMGNARNCERMIEIGGLCSVFSVFMGRLGKHKSCSNSKSNKVNERALQEENVVSIIASMCAWVRQDAPADVYDRLHGKFVENDMEKIDRLVDLFAKYHERVERSNHVDEMEAEGEDEESRYLRRLDAGLFVLERIAFVVAHLCHFSKKLRAYVMIKFHERSIDSASLAATLRNQLGLLVADEDAKKDSDETRTKSGSDVVNNEAKEAHKAQLQQLLETLEAEEYPPADDENESTEQEEAKTDEKD</sequence>
<reference evidence="8" key="1">
    <citation type="submission" date="2024-01" db="EMBL/GenBank/DDBJ databases">
        <authorList>
            <person name="Webb A."/>
        </authorList>
    </citation>
    <scope>NUCLEOTIDE SEQUENCE</scope>
    <source>
        <strain evidence="8">Pm1</strain>
    </source>
</reference>
<evidence type="ECO:0000256" key="3">
    <source>
        <dbReference type="ARBA" id="ARBA00022737"/>
    </source>
</evidence>
<protein>
    <recommendedName>
        <fullName evidence="7">Beta-catenin-like protein 1 N-terminal domain-containing protein</fullName>
    </recommendedName>
</protein>
<feature type="compositionally biased region" description="Basic and acidic residues" evidence="6">
    <location>
        <begin position="556"/>
        <end position="568"/>
    </location>
</feature>
<dbReference type="PANTHER" id="PTHR14978:SF0">
    <property type="entry name" value="BETA-CATENIN-LIKE PROTEIN 1"/>
    <property type="match status" value="1"/>
</dbReference>
<name>A0AAV1UUC7_9STRA</name>
<proteinExistence type="predicted"/>
<dbReference type="Pfam" id="PF08216">
    <property type="entry name" value="CTNNBL"/>
    <property type="match status" value="1"/>
</dbReference>
<keyword evidence="2" id="KW-0597">Phosphoprotein</keyword>